<accession>A0ABS9I686</accession>
<organism evidence="1 2">
    <name type="scientific">Pseudomonas petrae</name>
    <dbReference type="NCBI Taxonomy" id="2912190"/>
    <lineage>
        <taxon>Bacteria</taxon>
        <taxon>Pseudomonadati</taxon>
        <taxon>Pseudomonadota</taxon>
        <taxon>Gammaproteobacteria</taxon>
        <taxon>Pseudomonadales</taxon>
        <taxon>Pseudomonadaceae</taxon>
        <taxon>Pseudomonas</taxon>
    </lineage>
</organism>
<dbReference type="Proteomes" id="UP001162905">
    <property type="component" value="Unassembled WGS sequence"/>
</dbReference>
<keyword evidence="2" id="KW-1185">Reference proteome</keyword>
<gene>
    <name evidence="1" type="ORF">L4G47_13790</name>
</gene>
<protein>
    <recommendedName>
        <fullName evidence="3">Immunity protein 50</fullName>
    </recommendedName>
</protein>
<dbReference type="RefSeq" id="WP_237252784.1">
    <property type="nucleotide sequence ID" value="NZ_JAKJXE010000003.1"/>
</dbReference>
<comment type="caution">
    <text evidence="1">The sequence shown here is derived from an EMBL/GenBank/DDBJ whole genome shotgun (WGS) entry which is preliminary data.</text>
</comment>
<dbReference type="InterPro" id="IPR028957">
    <property type="entry name" value="Imm50"/>
</dbReference>
<proteinExistence type="predicted"/>
<name>A0ABS9I686_9PSED</name>
<dbReference type="EMBL" id="JAKJXH010000013">
    <property type="protein sequence ID" value="MCF7543290.1"/>
    <property type="molecule type" value="Genomic_DNA"/>
</dbReference>
<evidence type="ECO:0000313" key="1">
    <source>
        <dbReference type="EMBL" id="MCF7543290.1"/>
    </source>
</evidence>
<reference evidence="1" key="1">
    <citation type="submission" date="2022-01" db="EMBL/GenBank/DDBJ databases">
        <title>Pseudomonas sp. nov. isolated from Antarctic regolith.</title>
        <authorList>
            <person name="Novakova D."/>
            <person name="Sedlar K."/>
        </authorList>
    </citation>
    <scope>NUCLEOTIDE SEQUENCE</scope>
    <source>
        <strain evidence="1">P2647</strain>
    </source>
</reference>
<evidence type="ECO:0008006" key="3">
    <source>
        <dbReference type="Google" id="ProtNLM"/>
    </source>
</evidence>
<sequence length="127" mass="14525">MNIIDCIYNNTFLKSIFPEGLTDTVLIAHIGFDPDSEFSLNIHTRQKPSREIPKWGAWGVNYDTVVIAMLGTGIDDIEIADWNKIDYSNVECELRDRKLCIQTKGEGWKIAFTVSTLTFQQCRTYLS</sequence>
<dbReference type="Pfam" id="PF15594">
    <property type="entry name" value="Imm50"/>
    <property type="match status" value="1"/>
</dbReference>
<evidence type="ECO:0000313" key="2">
    <source>
        <dbReference type="Proteomes" id="UP001162905"/>
    </source>
</evidence>